<evidence type="ECO:0000256" key="3">
    <source>
        <dbReference type="SAM" id="MobiDB-lite"/>
    </source>
</evidence>
<keyword evidence="8" id="KW-1185">Reference proteome</keyword>
<feature type="domain" description="YSIRK Gram-positive signal peptide" evidence="5">
    <location>
        <begin position="19"/>
        <end position="38"/>
    </location>
</feature>
<feature type="coiled-coil region" evidence="2">
    <location>
        <begin position="2480"/>
        <end position="2510"/>
    </location>
</feature>
<dbReference type="InterPro" id="IPR011439">
    <property type="entry name" value="DUF1542"/>
</dbReference>
<feature type="coiled-coil region" evidence="2">
    <location>
        <begin position="1729"/>
        <end position="1791"/>
    </location>
</feature>
<feature type="compositionally biased region" description="Low complexity" evidence="3">
    <location>
        <begin position="3470"/>
        <end position="3491"/>
    </location>
</feature>
<organism evidence="7 8">
    <name type="scientific">Lactobacillus kullabergensis</name>
    <dbReference type="NCBI Taxonomy" id="1218493"/>
    <lineage>
        <taxon>Bacteria</taxon>
        <taxon>Bacillati</taxon>
        <taxon>Bacillota</taxon>
        <taxon>Bacilli</taxon>
        <taxon>Lactobacillales</taxon>
        <taxon>Lactobacillaceae</taxon>
        <taxon>Lactobacillus</taxon>
    </lineage>
</organism>
<protein>
    <recommendedName>
        <fullName evidence="9">S-layer protein</fullName>
    </recommendedName>
</protein>
<evidence type="ECO:0000259" key="4">
    <source>
        <dbReference type="Pfam" id="PF03217"/>
    </source>
</evidence>
<evidence type="ECO:0000313" key="7">
    <source>
        <dbReference type="EMBL" id="AWM75872.1"/>
    </source>
</evidence>
<dbReference type="EMBL" id="CP029477">
    <property type="protein sequence ID" value="AWM75872.1"/>
    <property type="molecule type" value="Genomic_DNA"/>
</dbReference>
<evidence type="ECO:0000259" key="6">
    <source>
        <dbReference type="Pfam" id="PF07564"/>
    </source>
</evidence>
<dbReference type="Proteomes" id="UP000246036">
    <property type="component" value="Chromosome"/>
</dbReference>
<reference evidence="7 8" key="1">
    <citation type="submission" date="2018-05" db="EMBL/GenBank/DDBJ databases">
        <title>Reference genomes for bee gut microbiota database.</title>
        <authorList>
            <person name="Ellegaard K.M."/>
        </authorList>
    </citation>
    <scope>NUCLEOTIDE SEQUENCE [LARGE SCALE GENOMIC DNA]</scope>
    <source>
        <strain evidence="7 8">ESL0186</strain>
    </source>
</reference>
<feature type="compositionally biased region" description="Basic and acidic residues" evidence="3">
    <location>
        <begin position="131"/>
        <end position="146"/>
    </location>
</feature>
<feature type="compositionally biased region" description="Polar residues" evidence="3">
    <location>
        <begin position="147"/>
        <end position="160"/>
    </location>
</feature>
<feature type="region of interest" description="Disordered" evidence="3">
    <location>
        <begin position="62"/>
        <end position="163"/>
    </location>
</feature>
<sequence length="3771" mass="408451">MLGKNNNNERVKKMAMQAKQDHFSIRKLSIGAASVLLGFTYLGLSSKTVSADTVIPPQQISKKSKVTAKIDAQATPTPTPRDDAAQNSTTATNNITKTTKPESEPNLGTFSGLSSFLRENSSNNEQSNAEVKTDGEDTNAVKDDKQNSVTGNMQNDNAQKSQDEMVDSTVVNISDSVQPEQKQDSLTAKITNRDLRDVGEKRRSVGNWKDFINALADSNVSEIDITNNISADKETGHNRQAFQGRKLLIKSAGNAKYTLDFKSNHPTLTGNSSLDITYENLILKSTDYYGVADTYNMTRGQTAKITFRNIDFYGSQLTYTKNNTDIIFEGQIHAETVKIPSNIGGWFDGNNQQLLEFTSSNNSITFKAGCHFDGSTFGGTLIEMRGEGNSLNVEQGAVVNLTPLKTYDGSNGANNSEHGNPVSAIFISDDAQVTVHGQVNINIGQSEGIKYAGKQNNGQARAIYLNNANSKVNISKNGAITVNTNGNISTKNKQNLIYIGGDFAINSGGALKITGQNMGNYTGSLVQIDGKANVQNGGFEIQLVGDAGTGAIKLVDVANTGQLIVNNPTSLVLDAHLNNNDRTSIIGDNKITVTNVRQYLNLGELLNGSALGSNLVLPPFHVLQVEKTAKTVAVNKLEVLNGQRIFDLEKVKKDSPQLSAILSKAPKNFQELLQAYNHQSYDQLFQAIVEAAFSSKSNPGYNNIRFTPANQSGFLDIDPEDVTVTNQDDGSKLVKGHVLYYDPAKDGPDSDSFFKNILPGGTEAYILARFKDSGVYRNGQAVIDSTIANPYAETVDTYRGEGNDLAALPTKFAAKVAPDGTFTITIPAEITTRMAKDATIQLTPHANFIEYSPLDIASGDRPTIVSLGIKPFSAIQQEAAQAIIAAINAAKTNKPSSLTADQEKAFTDALNEAAKYAANSRDSNYDSGKSVYGVQPSKTAISEVNNRKMTVLDLVEKAVQTAQSQAEYENAKKDAKDKLASQANEQISKFPSQTEKINAAKDKAISTVDAPETNATNIDQVVNDGINAINQAGKDYRDNVKTDINQSITKVENAIDAVSKDENVKSPVDELINGIKDKLKRPKEIVAPDGDLDQDDNEKAIDNHQKEAKALLPSVQDTIDAIAALEAAAKKQIAQYGDDRPEIQDALNQAIKDIINSNNPKDDLNNGIDKINGTHTDKVKDQAAKDIKETAAQAKERIQNSDLTADEQKQYLDEIEQVVADTTTTTGDTSKSIYSTDDDEIINKRKAAAESLINKAAAKAEIANYTKGYENVLGQVGQAETAMTDALAAIDKIEDNAASSQNIVQAEKTAKENILNAFKENAKAQVKQDADIAKTNLGVTKETNIDDAVTNAGNTIDSHNSATDIKQDIIDGKKNVLNSYKAAAKKQIEQDATEAKNNLGVDQEANIDNAVTNATNMIASHDSLIDIKQDIIDGKKNVLDAYKTAAKAQVKQDADEAKSNLGVDQETNIDNAVTNAANTIDSHDSLTAINQDIIDGKKNVLNAYKAAAKKQIEQDATEAKNNLGVEQESNIDNAVTNATNTIASHDSLTAINQDIIDGKQNVLSAYKAAAKKQLETVKQDIFNKIQNNPNLTAKNKDDAANKASELLTGSQGYNSRIDNAETIADINTATKEGTAALNNLLDEQNLSGRRNQAIAAIQDAKDKAIATITNNKNLSDEEKTKYQELINTATAASVAKITQDEDENAIETDRDNAIKNITGYQENAANTGSNNLNKQRQDAIKEVEEAANNALSTIDDFDDTVLSPEDKQHSQETINKDLANAKAAINAAKDNDGVNSARQAGKTSINEDLAASQLIVAKSQANIALQDEKKKDLDTINQAFTDNKINSEQKDALTDKINGFYETATSKVYNDLTAEQVAKDRDNGIAAMASVASSIASEEAKYLEQQKDDALTNKDTGLNALAEKIRTSIEKDPNLSGKEKGDYYDEINSALTSAKTDIQNAHSQDEIATATNAGREALNKILANVVLQSSRSAALKELLNTCTDVSNQIANLQNVNSTTKDGLIKQLTDYYNDAVAKVKNVPAAQVDSEKQQGIDNMNTVVRDAQSLDTNIDHAKQEVDKQANQAISTINQSAMSDADKTQTIAKINDERTKAKQNIELQKNNDAVDKAKNDGKDAIGQVAATAMTADLENAKHHSEEAINQAAQEAISRLKSSYDTLSAEEKEEASSQYNQAISDINQAVADAKSKLQNGKTKDGINKITTDTINAINKAEASGNLAITKAQARKAIKDVADEIKNNLKDKKDQDSVDSILENAASAITAAEDSSTVLNIRDSAINHIKGIKTTADSNDAAKIKNAKDEAIKALTAELNGQTNNPGAPGILAQIDQITGLSAEEKAQYTSQATAAKNKAVSQVNGQQTTDDIASAKTTGIINIDKALSAAQLQAAKNNANKYLENIAKTAATDIQKIEQSALSDTEKAQQIDLINSNKETAIQNINKAQSPDEVEKVKQGAENAITGIVQNAKENAALLQEQNAAYNSLVEQAKKLSQRLNDDRLHNKIDQNQYDDLSKAISDALSAAKAEISAATHLDKINDARSKSETALNNIGSDIDKEEALTKALNDLQTAAISAKAKADKTEDSAVADKMKAQIDQEQKKAAANIIAARNNKQNTITQIQTAASEGIATISKLGDDFDNKNQIVKGLKEYAASAKTDIDGLDLAGNDVASGYKDIERVLNNFISLIYAGTRDKLSQLEQDAKTNIDQAKLPSQLTAEKNNLINKFKEYLKNKGEIASVATNLEQDQIEGLQKQLDEAVNRTIDKIAGVKLDNTYENALAQAQNAQQGKAQQDEIPNFGKKEIDRIFQVAQEKAEIVKAKQEAISQVEQAQKEANDAIEKSGLSPEEQQKQKDQIKTIVEQAKTDINSVQQSETEAKDQINGKRDQAVDKFSVIKDQAALAGQKTKAEGILKDKQTKAHNIIDQSQLTAAQKKAAKAAIDDAYQQSFQDIEKTTAISDIPDEATIGQNIDRLLTKPETGTEPEWFNDEQKNAFAGADGVTGIKNAYKTLKDRLKDKLAQEVQDHIDEQIKAIDEAQNIQTASAAYDEVMTIINKENAKADIDEKADKVAKEIDGNNKLSTELKDRLKEQIKDDSQKAKDKIDAVNAPKGDTTDKKNQIDKITETVKADIDSAGNAAKNESISLLKAEANNDLADKHQKAVAELKEKFGENADTSSVDQAYKEHSRVNGDSPTDIAADKIAAEKEIAKGSVTDTATNAKNQVDKLKHQDGTDYTNTEKQAVKDRIDQEAAKANSEQTGTISQVQDSTEIETTRKDAVDRISSIIVSDSKELDDVLNNNSEVQGERLKAAYDSAVKALTDRFKDKANTTSVDQAYENAKDALNDPANADNLAATELAGEKAIAAGALAEAQKAAISEIQSSSNYTEQKKKAIINQIDTDMNTAKDAINQPEVNDSQTITKLCDDAINQLYLDSTDSDTIDHILDSNDNSQENDDNHSNNINTSSSSAPAPFNPNPVNTVDKEEKEESKLDLSHSEELALMHNAYLYDENGKRVYKVVLGAGSVITSYGTKVINGKHYYILVDRGNKNQVYYVATSNVVSTSRKLKHNAYVYNKHGKRIKKAGVLRKGNNINTYGSAVTIRGKKYFIIAQNRFVKAANIAVQKASVATVTTAPITEKPQPVVEREIMHNSYLYDKQGKRANKLVILVGSSVNTANKQLINGRSFYELEDGLFISAANIDSKKIKLKHNAYIYSQHGNRISKKGLKKGKAVKTYGDPVKINNKKYYIIAKNKFVKKANFK</sequence>
<feature type="compositionally biased region" description="Basic and acidic residues" evidence="3">
    <location>
        <begin position="3492"/>
        <end position="3505"/>
    </location>
</feature>
<gene>
    <name evidence="7" type="ORF">DKL58_07730</name>
</gene>
<dbReference type="InterPro" id="IPR024968">
    <property type="entry name" value="SlpA_C_lactobacillus"/>
</dbReference>
<dbReference type="InterPro" id="IPR005877">
    <property type="entry name" value="YSIRK_signal_dom"/>
</dbReference>
<feature type="domain" description="S-layer protein C-terminal" evidence="4">
    <location>
        <begin position="3708"/>
        <end position="3767"/>
    </location>
</feature>
<proteinExistence type="predicted"/>
<keyword evidence="2" id="KW-0175">Coiled coil</keyword>
<feature type="coiled-coil region" evidence="2">
    <location>
        <begin position="2064"/>
        <end position="2181"/>
    </location>
</feature>
<evidence type="ECO:0008006" key="9">
    <source>
        <dbReference type="Google" id="ProtNLM"/>
    </source>
</evidence>
<accession>A0ABN5LHU5</accession>
<feature type="compositionally biased region" description="Low complexity" evidence="3">
    <location>
        <begin position="89"/>
        <end position="98"/>
    </location>
</feature>
<feature type="region of interest" description="Disordered" evidence="3">
    <location>
        <begin position="3454"/>
        <end position="3505"/>
    </location>
</feature>
<feature type="compositionally biased region" description="Low complexity" evidence="3">
    <location>
        <begin position="119"/>
        <end position="130"/>
    </location>
</feature>
<evidence type="ECO:0000256" key="2">
    <source>
        <dbReference type="SAM" id="Coils"/>
    </source>
</evidence>
<feature type="domain" description="S-layer protein C-terminal" evidence="4">
    <location>
        <begin position="3510"/>
        <end position="3553"/>
    </location>
</feature>
<dbReference type="Pfam" id="PF03217">
    <property type="entry name" value="SlpA"/>
    <property type="match status" value="3"/>
</dbReference>
<evidence type="ECO:0000256" key="1">
    <source>
        <dbReference type="ARBA" id="ARBA00022729"/>
    </source>
</evidence>
<evidence type="ECO:0000313" key="8">
    <source>
        <dbReference type="Proteomes" id="UP000246036"/>
    </source>
</evidence>
<feature type="domain" description="DUF1542" evidence="6">
    <location>
        <begin position="1918"/>
        <end position="1985"/>
    </location>
</feature>
<feature type="domain" description="S-layer protein C-terminal" evidence="4">
    <location>
        <begin position="3568"/>
        <end position="3629"/>
    </location>
</feature>
<dbReference type="NCBIfam" id="TIGR01168">
    <property type="entry name" value="YSIRK_signal"/>
    <property type="match status" value="1"/>
</dbReference>
<feature type="region of interest" description="Disordered" evidence="3">
    <location>
        <begin position="2850"/>
        <end position="2869"/>
    </location>
</feature>
<dbReference type="Pfam" id="PF04650">
    <property type="entry name" value="YSIRK_signal"/>
    <property type="match status" value="1"/>
</dbReference>
<evidence type="ECO:0000259" key="5">
    <source>
        <dbReference type="Pfam" id="PF04650"/>
    </source>
</evidence>
<name>A0ABN5LHU5_9LACO</name>
<feature type="domain" description="DUF1542" evidence="6">
    <location>
        <begin position="2073"/>
        <end position="2142"/>
    </location>
</feature>
<feature type="compositionally biased region" description="Polar residues" evidence="3">
    <location>
        <begin position="106"/>
        <end position="118"/>
    </location>
</feature>
<keyword evidence="1" id="KW-0732">Signal</keyword>
<dbReference type="Pfam" id="PF07564">
    <property type="entry name" value="DUF1542"/>
    <property type="match status" value="2"/>
</dbReference>